<evidence type="ECO:0000313" key="1">
    <source>
        <dbReference type="EMBL" id="MPN23457.1"/>
    </source>
</evidence>
<comment type="caution">
    <text evidence="1">The sequence shown here is derived from an EMBL/GenBank/DDBJ whole genome shotgun (WGS) entry which is preliminary data.</text>
</comment>
<reference evidence="1" key="1">
    <citation type="submission" date="2019-08" db="EMBL/GenBank/DDBJ databases">
        <authorList>
            <person name="Kucharzyk K."/>
            <person name="Murdoch R.W."/>
            <person name="Higgins S."/>
            <person name="Loffler F."/>
        </authorList>
    </citation>
    <scope>NUCLEOTIDE SEQUENCE</scope>
</reference>
<accession>A0A645G975</accession>
<protein>
    <submittedName>
        <fullName evidence="1">Uncharacterized protein</fullName>
    </submittedName>
</protein>
<sequence length="117" mass="12975">MPCQVCFALNEKPLTTGIGIIIVTVNFVNLNLAVKCNLKGNSHILAVINIGTFDGNIRKDCGVYVLHGIRTQVKRGIVILNIAADGRKEVVIESVRYIFREGTTSRHRNHSIQFCII</sequence>
<proteinExistence type="predicted"/>
<organism evidence="1">
    <name type="scientific">bioreactor metagenome</name>
    <dbReference type="NCBI Taxonomy" id="1076179"/>
    <lineage>
        <taxon>unclassified sequences</taxon>
        <taxon>metagenomes</taxon>
        <taxon>ecological metagenomes</taxon>
    </lineage>
</organism>
<name>A0A645G975_9ZZZZ</name>
<dbReference type="EMBL" id="VSSQ01071976">
    <property type="protein sequence ID" value="MPN23457.1"/>
    <property type="molecule type" value="Genomic_DNA"/>
</dbReference>
<dbReference type="AlphaFoldDB" id="A0A645G975"/>
<gene>
    <name evidence="1" type="ORF">SDC9_170845</name>
</gene>